<accession>A0A369NYC3</accession>
<keyword evidence="2" id="KW-0132">Cell division</keyword>
<name>A0A369NYC3_9ACTN</name>
<reference evidence="6 7" key="1">
    <citation type="journal article" date="2018" name="Elife">
        <title>Discovery and characterization of a prevalent human gut bacterial enzyme sufficient for the inactivation of a family of plant toxins.</title>
        <authorList>
            <person name="Koppel N."/>
            <person name="Bisanz J.E."/>
            <person name="Pandelia M.E."/>
            <person name="Turnbaugh P.J."/>
            <person name="Balskus E.P."/>
        </authorList>
    </citation>
    <scope>NUCLEOTIDE SEQUENCE [LARGE SCALE GENOMIC DNA]</scope>
    <source>
        <strain evidence="6 7">OB21 GAM 11</strain>
    </source>
</reference>
<evidence type="ECO:0000256" key="5">
    <source>
        <dbReference type="SAM" id="MobiDB-lite"/>
    </source>
</evidence>
<keyword evidence="3" id="KW-0159">Chromosome partition</keyword>
<evidence type="ECO:0000256" key="1">
    <source>
        <dbReference type="ARBA" id="ARBA00022490"/>
    </source>
</evidence>
<gene>
    <name evidence="6" type="primary">scpB</name>
    <name evidence="6" type="ORF">C1850_10840</name>
</gene>
<keyword evidence="4" id="KW-0131">Cell cycle</keyword>
<dbReference type="GO" id="GO:0051304">
    <property type="term" value="P:chromosome separation"/>
    <property type="evidence" value="ECO:0007669"/>
    <property type="project" value="InterPro"/>
</dbReference>
<dbReference type="EMBL" id="PPUT01000038">
    <property type="protein sequence ID" value="RDC41896.1"/>
    <property type="molecule type" value="Genomic_DNA"/>
</dbReference>
<dbReference type="InterPro" id="IPR036388">
    <property type="entry name" value="WH-like_DNA-bd_sf"/>
</dbReference>
<dbReference type="PANTHER" id="PTHR34298:SF2">
    <property type="entry name" value="SEGREGATION AND CONDENSATION PROTEIN B"/>
    <property type="match status" value="1"/>
</dbReference>
<comment type="caution">
    <text evidence="6">The sequence shown here is derived from an EMBL/GenBank/DDBJ whole genome shotgun (WGS) entry which is preliminary data.</text>
</comment>
<dbReference type="SUPFAM" id="SSF46785">
    <property type="entry name" value="Winged helix' DNA-binding domain"/>
    <property type="match status" value="2"/>
</dbReference>
<evidence type="ECO:0000313" key="6">
    <source>
        <dbReference type="EMBL" id="RDC41896.1"/>
    </source>
</evidence>
<dbReference type="GO" id="GO:0051301">
    <property type="term" value="P:cell division"/>
    <property type="evidence" value="ECO:0007669"/>
    <property type="project" value="UniProtKB-KW"/>
</dbReference>
<evidence type="ECO:0000256" key="4">
    <source>
        <dbReference type="ARBA" id="ARBA00023306"/>
    </source>
</evidence>
<dbReference type="Pfam" id="PF04079">
    <property type="entry name" value="SMC_ScpB"/>
    <property type="match status" value="1"/>
</dbReference>
<dbReference type="PANTHER" id="PTHR34298">
    <property type="entry name" value="SEGREGATION AND CONDENSATION PROTEIN B"/>
    <property type="match status" value="1"/>
</dbReference>
<evidence type="ECO:0000256" key="3">
    <source>
        <dbReference type="ARBA" id="ARBA00022829"/>
    </source>
</evidence>
<protein>
    <submittedName>
        <fullName evidence="6">SMC-Scp complex subunit ScpB</fullName>
    </submittedName>
</protein>
<evidence type="ECO:0000313" key="7">
    <source>
        <dbReference type="Proteomes" id="UP000253805"/>
    </source>
</evidence>
<dbReference type="RefSeq" id="WP_114539697.1">
    <property type="nucleotide sequence ID" value="NZ_PPUT01000038.1"/>
</dbReference>
<evidence type="ECO:0000256" key="2">
    <source>
        <dbReference type="ARBA" id="ARBA00022618"/>
    </source>
</evidence>
<dbReference type="Gene3D" id="1.10.10.10">
    <property type="entry name" value="Winged helix-like DNA-binding domain superfamily/Winged helix DNA-binding domain"/>
    <property type="match status" value="2"/>
</dbReference>
<keyword evidence="1" id="KW-0963">Cytoplasm</keyword>
<dbReference type="AlphaFoldDB" id="A0A369NYC3"/>
<dbReference type="Proteomes" id="UP000253805">
    <property type="component" value="Unassembled WGS sequence"/>
</dbReference>
<proteinExistence type="predicted"/>
<dbReference type="NCBIfam" id="TIGR00281">
    <property type="entry name" value="SMC-Scp complex subunit ScpB"/>
    <property type="match status" value="1"/>
</dbReference>
<dbReference type="InterPro" id="IPR036390">
    <property type="entry name" value="WH_DNA-bd_sf"/>
</dbReference>
<feature type="region of interest" description="Disordered" evidence="5">
    <location>
        <begin position="245"/>
        <end position="266"/>
    </location>
</feature>
<sequence>MFQGLQEDQLAGALEAMLFVTDEPVGTIALAEMLECEVGAVEAALVRLRDDLEARGSGIQLREVAGGWRLFTHPAYHELIEKYVLSWDTRKLSAAAMETLAIVAYTQPVTRAGVASVRGVNSDSSINSLVEKGLVREVGTEDAPGNPVLYGTTRGFLEKFGLRSPADLPDLADFAPDAETRRLITERLSATRKDAVVSDEQARTMARALMGEDFEVDDGEAMLSDEELAQGTDAAAGVLVDALEEERDEDGKGDGGADADGDVAHADTSGADAMFARAIASTLGVVDKIDFDSLVFETDDE</sequence>
<organism evidence="6 7">
    <name type="scientific">Adlercreutzia equolifaciens subsp. celatus</name>
    <dbReference type="NCBI Taxonomy" id="394340"/>
    <lineage>
        <taxon>Bacteria</taxon>
        <taxon>Bacillati</taxon>
        <taxon>Actinomycetota</taxon>
        <taxon>Coriobacteriia</taxon>
        <taxon>Eggerthellales</taxon>
        <taxon>Eggerthellaceae</taxon>
        <taxon>Adlercreutzia</taxon>
    </lineage>
</organism>
<dbReference type="InterPro" id="IPR005234">
    <property type="entry name" value="ScpB_csome_segregation"/>
</dbReference>